<dbReference type="PANTHER" id="PTHR15335">
    <property type="entry name" value="PROTEIN TFG"/>
    <property type="match status" value="1"/>
</dbReference>
<proteinExistence type="predicted"/>
<protein>
    <recommendedName>
        <fullName evidence="3">Protein TFG</fullName>
    </recommendedName>
</protein>
<reference evidence="2" key="1">
    <citation type="submission" date="2020-11" db="EMBL/GenBank/DDBJ databases">
        <authorList>
            <person name="Tran Van P."/>
        </authorList>
    </citation>
    <scope>NUCLEOTIDE SEQUENCE</scope>
</reference>
<feature type="compositionally biased region" description="Low complexity" evidence="1">
    <location>
        <begin position="524"/>
        <end position="535"/>
    </location>
</feature>
<feature type="region of interest" description="Disordered" evidence="1">
    <location>
        <begin position="212"/>
        <end position="292"/>
    </location>
</feature>
<name>A0A7R9G0K2_TIMSH</name>
<dbReference type="GO" id="GO:0042802">
    <property type="term" value="F:identical protein binding"/>
    <property type="evidence" value="ECO:0007669"/>
    <property type="project" value="InterPro"/>
</dbReference>
<feature type="compositionally biased region" description="Low complexity" evidence="1">
    <location>
        <begin position="405"/>
        <end position="430"/>
    </location>
</feature>
<feature type="compositionally biased region" description="Basic and acidic residues" evidence="1">
    <location>
        <begin position="231"/>
        <end position="292"/>
    </location>
</feature>
<dbReference type="InterPro" id="IPR033512">
    <property type="entry name" value="TFG"/>
</dbReference>
<evidence type="ECO:0000256" key="1">
    <source>
        <dbReference type="SAM" id="MobiDB-lite"/>
    </source>
</evidence>
<feature type="compositionally biased region" description="Basic and acidic residues" evidence="1">
    <location>
        <begin position="336"/>
        <end position="356"/>
    </location>
</feature>
<feature type="compositionally biased region" description="Polar residues" evidence="1">
    <location>
        <begin position="367"/>
        <end position="396"/>
    </location>
</feature>
<feature type="compositionally biased region" description="Polar residues" evidence="1">
    <location>
        <begin position="431"/>
        <end position="452"/>
    </location>
</feature>
<sequence length="578" mass="63940">MHGGEGVMWRLKKEIAVELNTTSVLANYATEADLVTMNNSYKEGQGQYQQLDLSGKLIIKVQLGDDVRRIPIHNEAITYDELVLMMQRVFRGRLSSSDEITIKYKDEGKGESGWYCFVTLRTKKNPIFVSGGVTRKSWDGVVMGGEGLADGDLITIFDSSDLAFAVQYSRILKLQILVGGEGAQRNVGATSAQVSRIRKELQHIRDQVNHLLDTLEPRTTEVTSSTAPADTKTEVTRTEPLEISEGDTKNEYKAKSKEKDRAKSSHDRERSSTKDRERSRGRDRSHDKDRGDRLSVRKRRWNIRTDPPWQRDAFKGMPLVVELPRLGRVVVADDSTERDAVNSKEFDPLQEGRRGGVEGGQGGNKEVVTQPQQADVVVTSEQPDSMGSSASPQVTSRFDMGPHPSQSVLQQQQQAYQQQQGQAVTSQPQSIPGQAYQTPDGQPQGFHPQTQAGFPPGYPSLYVMAQQPGPIMVQGQQQPSYGASPVGQFQPYPTVQQQGFAAVPPKTGSPSGFRQGNPQEFASQQQQQQQQQPQQGPFPNQRFSGMQRVPHQVVPSTVANPYSKGGIYTSPGSQPGYQ</sequence>
<dbReference type="Gene3D" id="3.10.20.90">
    <property type="entry name" value="Phosphatidylinositol 3-kinase Catalytic Subunit, Chain A, domain 1"/>
    <property type="match status" value="1"/>
</dbReference>
<dbReference type="SUPFAM" id="SSF54277">
    <property type="entry name" value="CAD &amp; PB1 domains"/>
    <property type="match status" value="1"/>
</dbReference>
<dbReference type="EMBL" id="OC002816">
    <property type="protein sequence ID" value="CAD7262429.1"/>
    <property type="molecule type" value="Genomic_DNA"/>
</dbReference>
<feature type="compositionally biased region" description="Polar residues" evidence="1">
    <location>
        <begin position="508"/>
        <end position="523"/>
    </location>
</feature>
<evidence type="ECO:0000313" key="2">
    <source>
        <dbReference type="EMBL" id="CAD7262429.1"/>
    </source>
</evidence>
<accession>A0A7R9G0K2</accession>
<organism evidence="2">
    <name type="scientific">Timema shepardi</name>
    <name type="common">Walking stick</name>
    <dbReference type="NCBI Taxonomy" id="629360"/>
    <lineage>
        <taxon>Eukaryota</taxon>
        <taxon>Metazoa</taxon>
        <taxon>Ecdysozoa</taxon>
        <taxon>Arthropoda</taxon>
        <taxon>Hexapoda</taxon>
        <taxon>Insecta</taxon>
        <taxon>Pterygota</taxon>
        <taxon>Neoptera</taxon>
        <taxon>Polyneoptera</taxon>
        <taxon>Phasmatodea</taxon>
        <taxon>Timematodea</taxon>
        <taxon>Timematoidea</taxon>
        <taxon>Timematidae</taxon>
        <taxon>Timema</taxon>
    </lineage>
</organism>
<gene>
    <name evidence="2" type="ORF">TSIB3V08_LOCUS6535</name>
</gene>
<feature type="region of interest" description="Disordered" evidence="1">
    <location>
        <begin position="336"/>
        <end position="578"/>
    </location>
</feature>
<dbReference type="InterPro" id="IPR034857">
    <property type="entry name" value="PB1_TFG"/>
</dbReference>
<dbReference type="CDD" id="cd06401">
    <property type="entry name" value="PB1_TFG"/>
    <property type="match status" value="1"/>
</dbReference>
<dbReference type="PANTHER" id="PTHR15335:SF7">
    <property type="entry name" value="PROTEIN TFG"/>
    <property type="match status" value="1"/>
</dbReference>
<dbReference type="GO" id="GO:0070971">
    <property type="term" value="C:endoplasmic reticulum exit site"/>
    <property type="evidence" value="ECO:0007669"/>
    <property type="project" value="TreeGrafter"/>
</dbReference>
<dbReference type="AlphaFoldDB" id="A0A7R9G0K2"/>
<dbReference type="GO" id="GO:0048208">
    <property type="term" value="P:COPII vesicle coating"/>
    <property type="evidence" value="ECO:0007669"/>
    <property type="project" value="InterPro"/>
</dbReference>
<evidence type="ECO:0008006" key="3">
    <source>
        <dbReference type="Google" id="ProtNLM"/>
    </source>
</evidence>